<gene>
    <name evidence="2" type="ordered locus">DEHA2G17754g</name>
</gene>
<dbReference type="EMBL" id="CR382139">
    <property type="protein sequence ID" value="CAG90817.2"/>
    <property type="molecule type" value="Genomic_DNA"/>
</dbReference>
<dbReference type="OrthoDB" id="4010891at2759"/>
<evidence type="ECO:0000313" key="2">
    <source>
        <dbReference type="EMBL" id="CAG90817.2"/>
    </source>
</evidence>
<dbReference type="VEuPathDB" id="FungiDB:DEHA2G17754g"/>
<proteinExistence type="predicted"/>
<accession>Q6BHL0</accession>
<dbReference type="KEGG" id="dha:DEHA2G17754g"/>
<evidence type="ECO:0000313" key="3">
    <source>
        <dbReference type="Proteomes" id="UP000000599"/>
    </source>
</evidence>
<name>Q6BHL0_DEBHA</name>
<feature type="compositionally biased region" description="Basic residues" evidence="1">
    <location>
        <begin position="54"/>
        <end position="63"/>
    </location>
</feature>
<dbReference type="eggNOG" id="ENOG502RQDH">
    <property type="taxonomic scope" value="Eukaryota"/>
</dbReference>
<dbReference type="AlphaFoldDB" id="Q6BHL0"/>
<organism evidence="2 3">
    <name type="scientific">Debaryomyces hansenii (strain ATCC 36239 / CBS 767 / BCRC 21394 / JCM 1990 / NBRC 0083 / IGC 2968)</name>
    <name type="common">Yeast</name>
    <name type="synonym">Torulaspora hansenii</name>
    <dbReference type="NCBI Taxonomy" id="284592"/>
    <lineage>
        <taxon>Eukaryota</taxon>
        <taxon>Fungi</taxon>
        <taxon>Dikarya</taxon>
        <taxon>Ascomycota</taxon>
        <taxon>Saccharomycotina</taxon>
        <taxon>Pichiomycetes</taxon>
        <taxon>Debaryomycetaceae</taxon>
        <taxon>Debaryomyces</taxon>
    </lineage>
</organism>
<sequence>MRYYTPIDRFLNKIKRKGFFLYSSIILLSTLYVFYTISHLPDVSKIEPENSPKSKIRKIKHQKKDGERKIKTERRKRAEIREGLVDGVGVHPANHSVSEMKAKVQL</sequence>
<dbReference type="RefSeq" id="XP_462311.2">
    <property type="nucleotide sequence ID" value="XM_462311.1"/>
</dbReference>
<keyword evidence="3" id="KW-1185">Reference proteome</keyword>
<evidence type="ECO:0000256" key="1">
    <source>
        <dbReference type="SAM" id="MobiDB-lite"/>
    </source>
</evidence>
<dbReference type="HOGENOM" id="CLU_2223184_0_0_1"/>
<dbReference type="Proteomes" id="UP000000599">
    <property type="component" value="Chromosome G"/>
</dbReference>
<reference evidence="2 3" key="1">
    <citation type="journal article" date="2004" name="Nature">
        <title>Genome evolution in yeasts.</title>
        <authorList>
            <consortium name="Genolevures"/>
            <person name="Dujon B."/>
            <person name="Sherman D."/>
            <person name="Fischer G."/>
            <person name="Durrens P."/>
            <person name="Casaregola S."/>
            <person name="Lafontaine I."/>
            <person name="de Montigny J."/>
            <person name="Marck C."/>
            <person name="Neuveglise C."/>
            <person name="Talla E."/>
            <person name="Goffard N."/>
            <person name="Frangeul L."/>
            <person name="Aigle M."/>
            <person name="Anthouard V."/>
            <person name="Babour A."/>
            <person name="Barbe V."/>
            <person name="Barnay S."/>
            <person name="Blanchin S."/>
            <person name="Beckerich J.M."/>
            <person name="Beyne E."/>
            <person name="Bleykasten C."/>
            <person name="Boisrame A."/>
            <person name="Boyer J."/>
            <person name="Cattolico L."/>
            <person name="Confanioleri F."/>
            <person name="de Daruvar A."/>
            <person name="Despons L."/>
            <person name="Fabre E."/>
            <person name="Fairhead C."/>
            <person name="Ferry-Dumazet H."/>
            <person name="Groppi A."/>
            <person name="Hantraye F."/>
            <person name="Hennequin C."/>
            <person name="Jauniaux N."/>
            <person name="Joyet P."/>
            <person name="Kachouri R."/>
            <person name="Kerrest A."/>
            <person name="Koszul R."/>
            <person name="Lemaire M."/>
            <person name="Lesur I."/>
            <person name="Ma L."/>
            <person name="Muller H."/>
            <person name="Nicaud J.M."/>
            <person name="Nikolski M."/>
            <person name="Oztas S."/>
            <person name="Ozier-Kalogeropoulos O."/>
            <person name="Pellenz S."/>
            <person name="Potier S."/>
            <person name="Richard G.F."/>
            <person name="Straub M.L."/>
            <person name="Suleau A."/>
            <person name="Swennene D."/>
            <person name="Tekaia F."/>
            <person name="Wesolowski-Louvel M."/>
            <person name="Westhof E."/>
            <person name="Wirth B."/>
            <person name="Zeniou-Meyer M."/>
            <person name="Zivanovic I."/>
            <person name="Bolotin-Fukuhara M."/>
            <person name="Thierry A."/>
            <person name="Bouchier C."/>
            <person name="Caudron B."/>
            <person name="Scarpelli C."/>
            <person name="Gaillardin C."/>
            <person name="Weissenbach J."/>
            <person name="Wincker P."/>
            <person name="Souciet J.L."/>
        </authorList>
    </citation>
    <scope>NUCLEOTIDE SEQUENCE [LARGE SCALE GENOMIC DNA]</scope>
    <source>
        <strain evidence="3">ATCC 36239 / CBS 767 / BCRC 21394 / JCM 1990 / NBRC 0083 / IGC 2968</strain>
    </source>
</reference>
<dbReference type="InParanoid" id="Q6BHL0"/>
<protein>
    <submittedName>
        <fullName evidence="2">DEHA2G17754p</fullName>
    </submittedName>
</protein>
<dbReference type="GeneID" id="2905249"/>
<feature type="region of interest" description="Disordered" evidence="1">
    <location>
        <begin position="49"/>
        <end position="69"/>
    </location>
</feature>